<evidence type="ECO:0000313" key="2">
    <source>
        <dbReference type="Proteomes" id="UP000504610"/>
    </source>
</evidence>
<proteinExistence type="predicted"/>
<dbReference type="GO" id="GO:0004540">
    <property type="term" value="F:RNA nuclease activity"/>
    <property type="evidence" value="ECO:0007669"/>
    <property type="project" value="InterPro"/>
</dbReference>
<feature type="domain" description="NYN" evidence="1">
    <location>
        <begin position="17"/>
        <end position="139"/>
    </location>
</feature>
<dbReference type="RefSeq" id="XP_056867112.1">
    <property type="nucleotide sequence ID" value="XM_057011132.1"/>
</dbReference>
<reference evidence="3 4" key="2">
    <citation type="submission" date="2025-04" db="UniProtKB">
        <authorList>
            <consortium name="RefSeq"/>
        </authorList>
    </citation>
    <scope>IDENTIFICATION</scope>
    <source>
        <tissue evidence="3 4">Leaf</tissue>
    </source>
</reference>
<dbReference type="InterPro" id="IPR021139">
    <property type="entry name" value="NYN"/>
</dbReference>
<dbReference type="GO" id="GO:0005777">
    <property type="term" value="C:peroxisome"/>
    <property type="evidence" value="ECO:0007669"/>
    <property type="project" value="InterPro"/>
</dbReference>
<organism evidence="2 4">
    <name type="scientific">Raphanus sativus</name>
    <name type="common">Radish</name>
    <name type="synonym">Raphanus raphanistrum var. sativus</name>
    <dbReference type="NCBI Taxonomy" id="3726"/>
    <lineage>
        <taxon>Eukaryota</taxon>
        <taxon>Viridiplantae</taxon>
        <taxon>Streptophyta</taxon>
        <taxon>Embryophyta</taxon>
        <taxon>Tracheophyta</taxon>
        <taxon>Spermatophyta</taxon>
        <taxon>Magnoliopsida</taxon>
        <taxon>eudicotyledons</taxon>
        <taxon>Gunneridae</taxon>
        <taxon>Pentapetalae</taxon>
        <taxon>rosids</taxon>
        <taxon>malvids</taxon>
        <taxon>Brassicales</taxon>
        <taxon>Brassicaceae</taxon>
        <taxon>Brassiceae</taxon>
        <taxon>Raphanus</taxon>
    </lineage>
</organism>
<name>A0A6J0NWU6_RAPSA</name>
<dbReference type="InterPro" id="IPR024768">
    <property type="entry name" value="Marf1"/>
</dbReference>
<keyword evidence="2" id="KW-1185">Reference proteome</keyword>
<gene>
    <name evidence="3 4 5" type="primary">LOC108859720</name>
</gene>
<evidence type="ECO:0000313" key="5">
    <source>
        <dbReference type="RefSeq" id="XP_056867112.1"/>
    </source>
</evidence>
<dbReference type="GeneID" id="108859720"/>
<accession>A0A6J0NWU6</accession>
<dbReference type="OrthoDB" id="1098388at2759"/>
<evidence type="ECO:0000313" key="3">
    <source>
        <dbReference type="RefSeq" id="XP_018489128.1"/>
    </source>
</evidence>
<dbReference type="PANTHER" id="PTHR14379:SF73">
    <property type="entry name" value="GENOME ASSEMBLY, CHROMOSOME: A09"/>
    <property type="match status" value="1"/>
</dbReference>
<dbReference type="CDD" id="cd10910">
    <property type="entry name" value="PIN_limkain_b1_N_like"/>
    <property type="match status" value="2"/>
</dbReference>
<dbReference type="RefSeq" id="XP_018489128.1">
    <property type="nucleotide sequence ID" value="XM_018633626.2"/>
</dbReference>
<evidence type="ECO:0000313" key="4">
    <source>
        <dbReference type="RefSeq" id="XP_018489129.1"/>
    </source>
</evidence>
<dbReference type="Proteomes" id="UP000504610">
    <property type="component" value="Chromosome 5"/>
</dbReference>
<sequence>MMMNSKVPTDAQSKAPTWVFWDINSCPVPADVDARIIGPCIKSFVNTLGYTGPLTITAIGMLTDVPLDVLRAIYSSGIALRHVPIGNGVYLELFLWGWKNLPPANVMLVSDSVRFDPPLATLRMGGRYNVIRPSFSASSSALYSTSNHRLQSLLAMLRAGELKLEEGDKCSEIPAFVCSTCDGYFDIKDFESFITHLSSPGHEVEEDPYFPEPHCDYYYQKEDATTTAQKIMIYPKAPTDTEAQAPTWVWWDLNRCPVPADVDVRIIGPCIKSAVNNLGYMGPLTIIAIGILTDVPLDALQAIYSSGIALHHVPTEVNGIKDSLYWWSTKNPSPTNFMLLSGERVFGVTLERLESQGYNIIRSLFPYDARKVDSALSLSFTSEGCFFLWRSLLTVLRSDVDELDKDERGESALVCSTCDLKVDAKDFERFITHLNSKEHGLKELQFYPQDCSSYEKEDATTIKHVLTCFRAGLRSCQRKAEEERKAKDKEIELFSRTFS</sequence>
<dbReference type="GO" id="GO:0010468">
    <property type="term" value="P:regulation of gene expression"/>
    <property type="evidence" value="ECO:0007669"/>
    <property type="project" value="InterPro"/>
</dbReference>
<dbReference type="AlphaFoldDB" id="A0A6J0NWU6"/>
<dbReference type="RefSeq" id="XP_018489129.1">
    <property type="nucleotide sequence ID" value="XM_018633627.2"/>
</dbReference>
<reference evidence="2" key="1">
    <citation type="journal article" date="2019" name="Database">
        <title>The radish genome database (RadishGD): an integrated information resource for radish genomics.</title>
        <authorList>
            <person name="Yu H.J."/>
            <person name="Baek S."/>
            <person name="Lee Y.J."/>
            <person name="Cho A."/>
            <person name="Mun J.H."/>
        </authorList>
    </citation>
    <scope>NUCLEOTIDE SEQUENCE [LARGE SCALE GENOMIC DNA]</scope>
    <source>
        <strain evidence="2">cv. WK10039</strain>
    </source>
</reference>
<dbReference type="PANTHER" id="PTHR14379">
    <property type="entry name" value="LIMKAIN B LKAP"/>
    <property type="match status" value="1"/>
</dbReference>
<dbReference type="Pfam" id="PF01936">
    <property type="entry name" value="NYN"/>
    <property type="match status" value="2"/>
</dbReference>
<feature type="domain" description="NYN" evidence="1">
    <location>
        <begin position="247"/>
        <end position="364"/>
    </location>
</feature>
<protein>
    <submittedName>
        <fullName evidence="3 4">Uncharacterized protein LOC108859720</fullName>
    </submittedName>
</protein>
<evidence type="ECO:0000259" key="1">
    <source>
        <dbReference type="Pfam" id="PF01936"/>
    </source>
</evidence>
<dbReference type="KEGG" id="rsz:108859720"/>